<dbReference type="GO" id="GO:0006826">
    <property type="term" value="P:iron ion transport"/>
    <property type="evidence" value="ECO:0007669"/>
    <property type="project" value="UniProtKB-KW"/>
</dbReference>
<dbReference type="EMBL" id="AUZZ01006358">
    <property type="protein sequence ID" value="EQD46645.1"/>
    <property type="molecule type" value="Genomic_DNA"/>
</dbReference>
<evidence type="ECO:0000313" key="11">
    <source>
        <dbReference type="EMBL" id="EQD46645.1"/>
    </source>
</evidence>
<dbReference type="Pfam" id="PF00593">
    <property type="entry name" value="TonB_dep_Rec_b-barrel"/>
    <property type="match status" value="1"/>
</dbReference>
<gene>
    <name evidence="11" type="ORF">B2A_08816</name>
</gene>
<keyword evidence="9" id="KW-0998">Cell outer membrane</keyword>
<evidence type="ECO:0000256" key="1">
    <source>
        <dbReference type="ARBA" id="ARBA00004571"/>
    </source>
</evidence>
<keyword evidence="6" id="KW-0406">Ion transport</keyword>
<evidence type="ECO:0000259" key="10">
    <source>
        <dbReference type="Pfam" id="PF00593"/>
    </source>
</evidence>
<evidence type="ECO:0000256" key="7">
    <source>
        <dbReference type="ARBA" id="ARBA00023077"/>
    </source>
</evidence>
<sequence length="197" mass="21411">MVVPPICQISFIDNLGHAIAKGANLQATLLVTRHLRADLTAGYTSARYVTDSRLSSAEITPVVASGDAITVGNSGDGVGTPTPPFSVSLGLQYDFRLTGHDSFVRVDDNYQAAERWLTPQTDPNALQFDAANYLIGSSNMMNARAGMRFGKWRLEAFVDNLTDTHPITSYSWSIDPGVCATPTPQCERASRLQTQWT</sequence>
<keyword evidence="2" id="KW-0813">Transport</keyword>
<proteinExistence type="predicted"/>
<evidence type="ECO:0000256" key="9">
    <source>
        <dbReference type="ARBA" id="ARBA00023237"/>
    </source>
</evidence>
<evidence type="ECO:0000256" key="4">
    <source>
        <dbReference type="ARBA" id="ARBA00022692"/>
    </source>
</evidence>
<keyword evidence="8" id="KW-0472">Membrane</keyword>
<dbReference type="GO" id="GO:0009279">
    <property type="term" value="C:cell outer membrane"/>
    <property type="evidence" value="ECO:0007669"/>
    <property type="project" value="UniProtKB-SubCell"/>
</dbReference>
<dbReference type="SUPFAM" id="SSF56935">
    <property type="entry name" value="Porins"/>
    <property type="match status" value="1"/>
</dbReference>
<dbReference type="InterPro" id="IPR036942">
    <property type="entry name" value="Beta-barrel_TonB_sf"/>
</dbReference>
<dbReference type="Gene3D" id="2.40.170.20">
    <property type="entry name" value="TonB-dependent receptor, beta-barrel domain"/>
    <property type="match status" value="1"/>
</dbReference>
<reference evidence="11" key="1">
    <citation type="submission" date="2013-08" db="EMBL/GenBank/DDBJ databases">
        <authorList>
            <person name="Mendez C."/>
            <person name="Richter M."/>
            <person name="Ferrer M."/>
            <person name="Sanchez J."/>
        </authorList>
    </citation>
    <scope>NUCLEOTIDE SEQUENCE</scope>
</reference>
<evidence type="ECO:0000256" key="8">
    <source>
        <dbReference type="ARBA" id="ARBA00023136"/>
    </source>
</evidence>
<dbReference type="PANTHER" id="PTHR32552">
    <property type="entry name" value="FERRICHROME IRON RECEPTOR-RELATED"/>
    <property type="match status" value="1"/>
</dbReference>
<accession>T1AX47</accession>
<comment type="subcellular location">
    <subcellularLocation>
        <location evidence="1">Cell outer membrane</location>
        <topology evidence="1">Multi-pass membrane protein</topology>
    </subcellularLocation>
</comment>
<keyword evidence="3" id="KW-0410">Iron transport</keyword>
<evidence type="ECO:0000256" key="2">
    <source>
        <dbReference type="ARBA" id="ARBA00022448"/>
    </source>
</evidence>
<feature type="domain" description="TonB-dependent receptor-like beta-barrel" evidence="10">
    <location>
        <begin position="10"/>
        <end position="161"/>
    </location>
</feature>
<dbReference type="InterPro" id="IPR000531">
    <property type="entry name" value="Beta-barrel_TonB"/>
</dbReference>
<organism evidence="11">
    <name type="scientific">mine drainage metagenome</name>
    <dbReference type="NCBI Taxonomy" id="410659"/>
    <lineage>
        <taxon>unclassified sequences</taxon>
        <taxon>metagenomes</taxon>
        <taxon>ecological metagenomes</taxon>
    </lineage>
</organism>
<keyword evidence="11" id="KW-0675">Receptor</keyword>
<dbReference type="AlphaFoldDB" id="T1AX47"/>
<name>T1AX47_9ZZZZ</name>
<dbReference type="InterPro" id="IPR039426">
    <property type="entry name" value="TonB-dep_rcpt-like"/>
</dbReference>
<evidence type="ECO:0000256" key="3">
    <source>
        <dbReference type="ARBA" id="ARBA00022496"/>
    </source>
</evidence>
<keyword evidence="4" id="KW-0812">Transmembrane</keyword>
<evidence type="ECO:0000256" key="5">
    <source>
        <dbReference type="ARBA" id="ARBA00023004"/>
    </source>
</evidence>
<protein>
    <submittedName>
        <fullName evidence="11">TonB-dependent receptor-like protein</fullName>
    </submittedName>
</protein>
<feature type="non-terminal residue" evidence="11">
    <location>
        <position position="197"/>
    </location>
</feature>
<comment type="caution">
    <text evidence="11">The sequence shown here is derived from an EMBL/GenBank/DDBJ whole genome shotgun (WGS) entry which is preliminary data.</text>
</comment>
<reference evidence="11" key="2">
    <citation type="journal article" date="2014" name="ISME J.">
        <title>Microbial stratification in low pH oxic and suboxic macroscopic growths along an acid mine drainage.</title>
        <authorList>
            <person name="Mendez-Garcia C."/>
            <person name="Mesa V."/>
            <person name="Sprenger R.R."/>
            <person name="Richter M."/>
            <person name="Diez M.S."/>
            <person name="Solano J."/>
            <person name="Bargiela R."/>
            <person name="Golyshina O.V."/>
            <person name="Manteca A."/>
            <person name="Ramos J.L."/>
            <person name="Gallego J.R."/>
            <person name="Llorente I."/>
            <person name="Martins Dos Santos V.A."/>
            <person name="Jensen O.N."/>
            <person name="Pelaez A.I."/>
            <person name="Sanchez J."/>
            <person name="Ferrer M."/>
        </authorList>
    </citation>
    <scope>NUCLEOTIDE SEQUENCE</scope>
</reference>
<keyword evidence="7" id="KW-0798">TonB box</keyword>
<keyword evidence="5" id="KW-0408">Iron</keyword>
<evidence type="ECO:0000256" key="6">
    <source>
        <dbReference type="ARBA" id="ARBA00023065"/>
    </source>
</evidence>
<dbReference type="PANTHER" id="PTHR32552:SF81">
    <property type="entry name" value="TONB-DEPENDENT OUTER MEMBRANE RECEPTOR"/>
    <property type="match status" value="1"/>
</dbReference>